<protein>
    <recommendedName>
        <fullName evidence="1">Glycine N-acyltransferase-like protein</fullName>
        <ecNumber evidence="1">2.3.1.-</ecNumber>
    </recommendedName>
</protein>
<gene>
    <name evidence="3" type="ORF">BV898_04540</name>
</gene>
<dbReference type="SUPFAM" id="SSF55729">
    <property type="entry name" value="Acyl-CoA N-acyltransferases (Nat)"/>
    <property type="match status" value="1"/>
</dbReference>
<comment type="caution">
    <text evidence="3">The sequence shown here is derived from an EMBL/GenBank/DDBJ whole genome shotgun (WGS) entry which is preliminary data.</text>
</comment>
<keyword evidence="4" id="KW-1185">Reference proteome</keyword>
<dbReference type="PANTHER" id="PTHR15298">
    <property type="entry name" value="L-COA N-ACYLTRANSFERASE-RELATED"/>
    <property type="match status" value="1"/>
</dbReference>
<evidence type="ECO:0000256" key="1">
    <source>
        <dbReference type="RuleBase" id="RU368002"/>
    </source>
</evidence>
<proteinExistence type="inferred from homology"/>
<dbReference type="Proteomes" id="UP000192578">
    <property type="component" value="Unassembled WGS sequence"/>
</dbReference>
<dbReference type="InterPro" id="IPR010313">
    <property type="entry name" value="Glycine_N-acyltransferase"/>
</dbReference>
<comment type="similarity">
    <text evidence="1">Belongs to the glycine N-acyltransferase family.</text>
</comment>
<dbReference type="OrthoDB" id="61870at2759"/>
<dbReference type="PANTHER" id="PTHR15298:SF1">
    <property type="entry name" value="GLYCINE N-ACYLTRANSFERASE-LIKE PROTEIN"/>
    <property type="match status" value="1"/>
</dbReference>
<dbReference type="Pfam" id="PF08445">
    <property type="entry name" value="FR47"/>
    <property type="match status" value="1"/>
</dbReference>
<sequence length="295" mass="33231">MIELRDDQLPELVAWLEKGFPASLNIYFLARNKMRKNSDWPRLTFAVDEFPNISACVCRASPDSKGLPTFSNGYYAVFIHADDAGKLKHLLDQPGIIDWTQRIGFHSIQRPDNFRVLEEKCLSLGVQVMCNSVADYYVPHARFAGFNIKDVHCEYVLPEGYRLGPLGVENAQQIAEEKHYGDPAVNLAFFQHLIRSGFASAAIFNEENRPIAYIVQRPEGVMGAGFVNPNYRGKGYFKVVLYELLKEMGRRGETLGYADVTTGNKPSETAMTSIGGVFYDGYEGCWCEFIPKISE</sequence>
<evidence type="ECO:0000313" key="3">
    <source>
        <dbReference type="EMBL" id="OQV21641.1"/>
    </source>
</evidence>
<dbReference type="InterPro" id="IPR013653">
    <property type="entry name" value="GCN5-like_dom"/>
</dbReference>
<evidence type="ECO:0000313" key="4">
    <source>
        <dbReference type="Proteomes" id="UP000192578"/>
    </source>
</evidence>
<dbReference type="Gene3D" id="3.40.630.30">
    <property type="match status" value="1"/>
</dbReference>
<dbReference type="EC" id="2.3.1.-" evidence="1"/>
<dbReference type="EMBL" id="MTYJ01000022">
    <property type="protein sequence ID" value="OQV21641.1"/>
    <property type="molecule type" value="Genomic_DNA"/>
</dbReference>
<evidence type="ECO:0000259" key="2">
    <source>
        <dbReference type="PROSITE" id="PS51186"/>
    </source>
</evidence>
<dbReference type="InterPro" id="IPR000182">
    <property type="entry name" value="GNAT_dom"/>
</dbReference>
<reference evidence="4" key="1">
    <citation type="submission" date="2017-01" db="EMBL/GenBank/DDBJ databases">
        <title>Comparative genomics of anhydrobiosis in the tardigrade Hypsibius dujardini.</title>
        <authorList>
            <person name="Yoshida Y."/>
            <person name="Koutsovoulos G."/>
            <person name="Laetsch D."/>
            <person name="Stevens L."/>
            <person name="Kumar S."/>
            <person name="Horikawa D."/>
            <person name="Ishino K."/>
            <person name="Komine S."/>
            <person name="Tomita M."/>
            <person name="Blaxter M."/>
            <person name="Arakawa K."/>
        </authorList>
    </citation>
    <scope>NUCLEOTIDE SEQUENCE [LARGE SCALE GENOMIC DNA]</scope>
    <source>
        <strain evidence="4">Z151</strain>
    </source>
</reference>
<dbReference type="InterPro" id="IPR016181">
    <property type="entry name" value="Acyl_CoA_acyltransferase"/>
</dbReference>
<dbReference type="PROSITE" id="PS51186">
    <property type="entry name" value="GNAT"/>
    <property type="match status" value="1"/>
</dbReference>
<dbReference type="AlphaFoldDB" id="A0A1W0X2I4"/>
<dbReference type="GO" id="GO:0047961">
    <property type="term" value="F:glycine N-acyltransferase activity"/>
    <property type="evidence" value="ECO:0007669"/>
    <property type="project" value="InterPro"/>
</dbReference>
<accession>A0A1W0X2I4</accession>
<organism evidence="3 4">
    <name type="scientific">Hypsibius exemplaris</name>
    <name type="common">Freshwater tardigrade</name>
    <dbReference type="NCBI Taxonomy" id="2072580"/>
    <lineage>
        <taxon>Eukaryota</taxon>
        <taxon>Metazoa</taxon>
        <taxon>Ecdysozoa</taxon>
        <taxon>Tardigrada</taxon>
        <taxon>Eutardigrada</taxon>
        <taxon>Parachela</taxon>
        <taxon>Hypsibioidea</taxon>
        <taxon>Hypsibiidae</taxon>
        <taxon>Hypsibius</taxon>
    </lineage>
</organism>
<dbReference type="GO" id="GO:0005739">
    <property type="term" value="C:mitochondrion"/>
    <property type="evidence" value="ECO:0007669"/>
    <property type="project" value="InterPro"/>
</dbReference>
<feature type="domain" description="N-acetyltransferase" evidence="2">
    <location>
        <begin position="161"/>
        <end position="294"/>
    </location>
</feature>
<keyword evidence="1" id="KW-0808">Transferase</keyword>
<keyword evidence="1" id="KW-0012">Acyltransferase</keyword>
<name>A0A1W0X2I4_HYPEX</name>